<reference evidence="3 4" key="1">
    <citation type="journal article" date="2019" name="Int. J. Syst. Evol. Microbiol.">
        <title>Streptomyces cadmiisoli sp. nov., a novel actinomycete isolated from cadmium-contaminated soil.</title>
        <authorList>
            <person name="Li K."/>
            <person name="Tang X."/>
            <person name="Zhao J."/>
            <person name="Guo Y."/>
            <person name="Tang Y."/>
            <person name="Gao J."/>
        </authorList>
    </citation>
    <scope>NUCLEOTIDE SEQUENCE [LARGE SCALE GENOMIC DNA]</scope>
    <source>
        <strain evidence="3 4">ZFG47</strain>
    </source>
</reference>
<dbReference type="KEGG" id="scad:DN051_15195"/>
<keyword evidence="4" id="KW-1185">Reference proteome</keyword>
<evidence type="ECO:0000313" key="3">
    <source>
        <dbReference type="EMBL" id="AWW37833.1"/>
    </source>
</evidence>
<feature type="compositionally biased region" description="Low complexity" evidence="1">
    <location>
        <begin position="41"/>
        <end position="52"/>
    </location>
</feature>
<dbReference type="EMBL" id="CP030073">
    <property type="protein sequence ID" value="AWW37833.1"/>
    <property type="molecule type" value="Genomic_DNA"/>
</dbReference>
<evidence type="ECO:0000313" key="4">
    <source>
        <dbReference type="Proteomes" id="UP000249616"/>
    </source>
</evidence>
<feature type="chain" id="PRO_5039341116" evidence="2">
    <location>
        <begin position="24"/>
        <end position="176"/>
    </location>
</feature>
<feature type="region of interest" description="Disordered" evidence="1">
    <location>
        <begin position="33"/>
        <end position="65"/>
    </location>
</feature>
<dbReference type="RefSeq" id="WP_053758759.1">
    <property type="nucleotide sequence ID" value="NZ_CBDRHE010000023.1"/>
</dbReference>
<evidence type="ECO:0000256" key="2">
    <source>
        <dbReference type="SAM" id="SignalP"/>
    </source>
</evidence>
<name>A0A2Z4J057_9ACTN</name>
<gene>
    <name evidence="3" type="ORF">DN051_15195</name>
</gene>
<organism evidence="3 4">
    <name type="scientific">Streptomyces cadmiisoli</name>
    <dbReference type="NCBI Taxonomy" id="2184053"/>
    <lineage>
        <taxon>Bacteria</taxon>
        <taxon>Bacillati</taxon>
        <taxon>Actinomycetota</taxon>
        <taxon>Actinomycetes</taxon>
        <taxon>Kitasatosporales</taxon>
        <taxon>Streptomycetaceae</taxon>
        <taxon>Streptomyces</taxon>
        <taxon>Streptomyces aurantiacus group</taxon>
    </lineage>
</organism>
<sequence length="176" mass="16826">MAWTTSASAACAAAALTMAVALTATGCAGGTDADRTPAVKPSPSATEPSPSAGNPSPSVAAADGADTAACADGDCEIAVSEPVTFRFKGPKGMATLSVTKVGPNEIEYSVQSDNGRSKAGASGPGQGCLTVLRDNGSGNSCGGLGDSGRPSAEPGTVVIQAATGADGTAVLHVVTG</sequence>
<accession>A0A2Z4J057</accession>
<dbReference type="Proteomes" id="UP000249616">
    <property type="component" value="Chromosome"/>
</dbReference>
<dbReference type="GeneID" id="32596552"/>
<dbReference type="AlphaFoldDB" id="A0A2Z4J057"/>
<keyword evidence="2" id="KW-0732">Signal</keyword>
<feature type="signal peptide" evidence="2">
    <location>
        <begin position="1"/>
        <end position="23"/>
    </location>
</feature>
<protein>
    <submittedName>
        <fullName evidence="3">Uncharacterized protein</fullName>
    </submittedName>
</protein>
<proteinExistence type="predicted"/>
<evidence type="ECO:0000256" key="1">
    <source>
        <dbReference type="SAM" id="MobiDB-lite"/>
    </source>
</evidence>